<name>A0A1A6H6L0_NEOLE</name>
<sequence>MNPVPLQGSVTKAQSEKEPMSVETNGRVLLWRKPCISMETPVTCVHCRPYT</sequence>
<comment type="caution">
    <text evidence="2">The sequence shown here is derived from an EMBL/GenBank/DDBJ whole genome shotgun (WGS) entry which is preliminary data.</text>
</comment>
<evidence type="ECO:0000313" key="3">
    <source>
        <dbReference type="Proteomes" id="UP000092124"/>
    </source>
</evidence>
<dbReference type="EMBL" id="LZPO01051237">
    <property type="protein sequence ID" value="OBS73247.1"/>
    <property type="molecule type" value="Genomic_DNA"/>
</dbReference>
<gene>
    <name evidence="2" type="ORF">A6R68_12176</name>
</gene>
<protein>
    <submittedName>
        <fullName evidence="2">Uncharacterized protein</fullName>
    </submittedName>
</protein>
<dbReference type="AlphaFoldDB" id="A0A1A6H6L0"/>
<organism evidence="2 3">
    <name type="scientific">Neotoma lepida</name>
    <name type="common">Desert woodrat</name>
    <dbReference type="NCBI Taxonomy" id="56216"/>
    <lineage>
        <taxon>Eukaryota</taxon>
        <taxon>Metazoa</taxon>
        <taxon>Chordata</taxon>
        <taxon>Craniata</taxon>
        <taxon>Vertebrata</taxon>
        <taxon>Euteleostomi</taxon>
        <taxon>Mammalia</taxon>
        <taxon>Eutheria</taxon>
        <taxon>Euarchontoglires</taxon>
        <taxon>Glires</taxon>
        <taxon>Rodentia</taxon>
        <taxon>Myomorpha</taxon>
        <taxon>Muroidea</taxon>
        <taxon>Cricetidae</taxon>
        <taxon>Neotominae</taxon>
        <taxon>Neotoma</taxon>
    </lineage>
</organism>
<feature type="region of interest" description="Disordered" evidence="1">
    <location>
        <begin position="1"/>
        <end position="22"/>
    </location>
</feature>
<keyword evidence="3" id="KW-1185">Reference proteome</keyword>
<reference evidence="2 3" key="1">
    <citation type="submission" date="2016-06" db="EMBL/GenBank/DDBJ databases">
        <title>The Draft Genome Sequence and Annotation of the Desert Woodrat Neotoma lepida.</title>
        <authorList>
            <person name="Campbell M."/>
            <person name="Oakeson K.F."/>
            <person name="Yandell M."/>
            <person name="Halpert J.R."/>
            <person name="Dearing D."/>
        </authorList>
    </citation>
    <scope>NUCLEOTIDE SEQUENCE [LARGE SCALE GENOMIC DNA]</scope>
    <source>
        <strain evidence="2">417</strain>
        <tissue evidence="2">Liver</tissue>
    </source>
</reference>
<proteinExistence type="predicted"/>
<evidence type="ECO:0000256" key="1">
    <source>
        <dbReference type="SAM" id="MobiDB-lite"/>
    </source>
</evidence>
<dbReference type="Proteomes" id="UP000092124">
    <property type="component" value="Unassembled WGS sequence"/>
</dbReference>
<evidence type="ECO:0000313" key="2">
    <source>
        <dbReference type="EMBL" id="OBS73247.1"/>
    </source>
</evidence>
<accession>A0A1A6H6L0</accession>